<keyword evidence="11" id="KW-1185">Reference proteome</keyword>
<evidence type="ECO:0000256" key="8">
    <source>
        <dbReference type="PIRSR" id="PIRSR610300-51"/>
    </source>
</evidence>
<dbReference type="PANTHER" id="PTHR12918">
    <property type="entry name" value="CYSTEINE DIOXYGENASE"/>
    <property type="match status" value="1"/>
</dbReference>
<feature type="binding site" evidence="8">
    <location>
        <position position="181"/>
    </location>
    <ligand>
        <name>Fe cation</name>
        <dbReference type="ChEBI" id="CHEBI:24875"/>
        <note>catalytic</note>
    </ligand>
</feature>
<protein>
    <recommendedName>
        <fullName evidence="2 9">Cysteine dioxygenase</fullName>
        <ecNumber evidence="2 9">1.13.11.20</ecNumber>
    </recommendedName>
</protein>
<dbReference type="Gene3D" id="2.60.120.10">
    <property type="entry name" value="Jelly Rolls"/>
    <property type="match status" value="1"/>
</dbReference>
<keyword evidence="7" id="KW-0883">Thioether bond</keyword>
<evidence type="ECO:0000256" key="4">
    <source>
        <dbReference type="ARBA" id="ARBA00022964"/>
    </source>
</evidence>
<feature type="binding site" evidence="8">
    <location>
        <position position="125"/>
    </location>
    <ligand>
        <name>Fe cation</name>
        <dbReference type="ChEBI" id="CHEBI:24875"/>
        <note>catalytic</note>
    </ligand>
</feature>
<sequence length="241" mass="26842">MLKTSSEIQNVFRPVLPSHPHYLQKVLDTKGVDIVPEVQVNSLDDLIAGIHSVLGSDSGLGEDLVKVEKVKALMTAYKASANDWKYFANYNGCKYTRNLVDAGNKKFNLLLLVWGKNVKSPIHDHANSHCMMKLLNGELTEEQFDMPHAGSANTDTEIMPKKVTKLYLNDVAYIHDKIGLHRINNDLEDVHSVSLHLYSPPYDVCKVFDDKSGSATTSRCDVFFDGKSQCNEENVSSGITD</sequence>
<dbReference type="EC" id="1.13.11.20" evidence="2 9"/>
<dbReference type="EMBL" id="LSSK01001323">
    <property type="protein sequence ID" value="OMH80041.1"/>
    <property type="molecule type" value="Genomic_DNA"/>
</dbReference>
<comment type="similarity">
    <text evidence="1 9">Belongs to the cysteine dioxygenase family.</text>
</comment>
<name>A0A1R1PGD8_ZANCU</name>
<feature type="cross-link" description="3'-(S-cysteinyl)-tyrosine (Cys-Tyr)" evidence="7">
    <location>
        <begin position="130"/>
        <end position="198"/>
    </location>
</feature>
<dbReference type="CDD" id="cd10548">
    <property type="entry name" value="cupin_CDO"/>
    <property type="match status" value="1"/>
</dbReference>
<comment type="cofactor">
    <cofactor evidence="9">
        <name>Fe cation</name>
        <dbReference type="ChEBI" id="CHEBI:24875"/>
    </cofactor>
    <text evidence="9">Binds 1 Fe cation per subunit.</text>
</comment>
<keyword evidence="4 9" id="KW-0223">Dioxygenase</keyword>
<dbReference type="Pfam" id="PF05995">
    <property type="entry name" value="CDO_I"/>
    <property type="match status" value="1"/>
</dbReference>
<dbReference type="Proteomes" id="UP000188320">
    <property type="component" value="Unassembled WGS sequence"/>
</dbReference>
<evidence type="ECO:0000256" key="3">
    <source>
        <dbReference type="ARBA" id="ARBA00022723"/>
    </source>
</evidence>
<dbReference type="InterPro" id="IPR014710">
    <property type="entry name" value="RmlC-like_jellyroll"/>
</dbReference>
<dbReference type="GO" id="GO:0008198">
    <property type="term" value="F:ferrous iron binding"/>
    <property type="evidence" value="ECO:0007669"/>
    <property type="project" value="TreeGrafter"/>
</dbReference>
<evidence type="ECO:0000256" key="5">
    <source>
        <dbReference type="ARBA" id="ARBA00023002"/>
    </source>
</evidence>
<evidence type="ECO:0000256" key="2">
    <source>
        <dbReference type="ARBA" id="ARBA00013133"/>
    </source>
</evidence>
<evidence type="ECO:0000256" key="1">
    <source>
        <dbReference type="ARBA" id="ARBA00006622"/>
    </source>
</evidence>
<accession>A0A1R1PGD8</accession>
<dbReference type="PANTHER" id="PTHR12918:SF1">
    <property type="entry name" value="CYSTEINE DIOXYGENASE TYPE 1"/>
    <property type="match status" value="1"/>
</dbReference>
<evidence type="ECO:0000313" key="10">
    <source>
        <dbReference type="EMBL" id="OMH80041.1"/>
    </source>
</evidence>
<gene>
    <name evidence="10" type="ORF">AX774_g6543</name>
</gene>
<evidence type="ECO:0000256" key="7">
    <source>
        <dbReference type="PIRSR" id="PIRSR610300-50"/>
    </source>
</evidence>
<proteinExistence type="inferred from homology"/>
<organism evidence="10 11">
    <name type="scientific">Zancudomyces culisetae</name>
    <name type="common">Gut fungus</name>
    <name type="synonym">Smittium culisetae</name>
    <dbReference type="NCBI Taxonomy" id="1213189"/>
    <lineage>
        <taxon>Eukaryota</taxon>
        <taxon>Fungi</taxon>
        <taxon>Fungi incertae sedis</taxon>
        <taxon>Zoopagomycota</taxon>
        <taxon>Kickxellomycotina</taxon>
        <taxon>Harpellomycetes</taxon>
        <taxon>Harpellales</taxon>
        <taxon>Legeriomycetaceae</taxon>
        <taxon>Zancudomyces</taxon>
    </lineage>
</organism>
<dbReference type="SUPFAM" id="SSF51182">
    <property type="entry name" value="RmlC-like cupins"/>
    <property type="match status" value="1"/>
</dbReference>
<keyword evidence="3 8" id="KW-0479">Metal-binding</keyword>
<dbReference type="InterPro" id="IPR011051">
    <property type="entry name" value="RmlC_Cupin_sf"/>
</dbReference>
<comment type="catalytic activity">
    <reaction evidence="9">
        <text>L-cysteine + O2 = 3-sulfino-L-alanine + H(+)</text>
        <dbReference type="Rhea" id="RHEA:20441"/>
        <dbReference type="ChEBI" id="CHEBI:15378"/>
        <dbReference type="ChEBI" id="CHEBI:15379"/>
        <dbReference type="ChEBI" id="CHEBI:35235"/>
        <dbReference type="ChEBI" id="CHEBI:61085"/>
        <dbReference type="EC" id="1.13.11.20"/>
    </reaction>
</comment>
<dbReference type="InterPro" id="IPR010300">
    <property type="entry name" value="CDO_1"/>
</dbReference>
<keyword evidence="6 8" id="KW-0408">Iron</keyword>
<reference evidence="11" key="1">
    <citation type="submission" date="2017-01" db="EMBL/GenBank/DDBJ databases">
        <authorList>
            <person name="Wang Y."/>
            <person name="White M."/>
            <person name="Kvist S."/>
            <person name="Moncalvo J.-M."/>
        </authorList>
    </citation>
    <scope>NUCLEOTIDE SEQUENCE [LARGE SCALE GENOMIC DNA]</scope>
    <source>
        <strain evidence="11">COL-18-3</strain>
    </source>
</reference>
<evidence type="ECO:0000313" key="11">
    <source>
        <dbReference type="Proteomes" id="UP000188320"/>
    </source>
</evidence>
<feature type="binding site" evidence="8">
    <location>
        <position position="123"/>
    </location>
    <ligand>
        <name>Fe cation</name>
        <dbReference type="ChEBI" id="CHEBI:24875"/>
        <note>catalytic</note>
    </ligand>
</feature>
<keyword evidence="5 9" id="KW-0560">Oxidoreductase</keyword>
<dbReference type="AlphaFoldDB" id="A0A1R1PGD8"/>
<dbReference type="OrthoDB" id="543511at2759"/>
<dbReference type="GO" id="GO:0017172">
    <property type="term" value="F:cysteine dioxygenase activity"/>
    <property type="evidence" value="ECO:0007669"/>
    <property type="project" value="UniProtKB-UniRule"/>
</dbReference>
<comment type="caution">
    <text evidence="10">The sequence shown here is derived from an EMBL/GenBank/DDBJ whole genome shotgun (WGS) entry which is preliminary data.</text>
</comment>
<dbReference type="GO" id="GO:0019448">
    <property type="term" value="P:L-cysteine catabolic process"/>
    <property type="evidence" value="ECO:0007669"/>
    <property type="project" value="TreeGrafter"/>
</dbReference>
<evidence type="ECO:0000256" key="6">
    <source>
        <dbReference type="ARBA" id="ARBA00023004"/>
    </source>
</evidence>
<evidence type="ECO:0000256" key="9">
    <source>
        <dbReference type="RuleBase" id="RU366010"/>
    </source>
</evidence>